<evidence type="ECO:0000313" key="3">
    <source>
        <dbReference type="Proteomes" id="UP000674143"/>
    </source>
</evidence>
<dbReference type="KEGG" id="loi:92363877"/>
<keyword evidence="3" id="KW-1185">Reference proteome</keyword>
<feature type="compositionally biased region" description="Basic and acidic residues" evidence="1">
    <location>
        <begin position="132"/>
        <end position="149"/>
    </location>
</feature>
<dbReference type="RefSeq" id="XP_067065910.1">
    <property type="nucleotide sequence ID" value="XM_067209943.1"/>
</dbReference>
<evidence type="ECO:0000256" key="1">
    <source>
        <dbReference type="SAM" id="MobiDB-lite"/>
    </source>
</evidence>
<proteinExistence type="predicted"/>
<feature type="compositionally biased region" description="Low complexity" evidence="1">
    <location>
        <begin position="667"/>
        <end position="685"/>
    </location>
</feature>
<feature type="region of interest" description="Disordered" evidence="1">
    <location>
        <begin position="287"/>
        <end position="324"/>
    </location>
</feature>
<evidence type="ECO:0000313" key="2">
    <source>
        <dbReference type="EMBL" id="KAG5487622.1"/>
    </source>
</evidence>
<feature type="region of interest" description="Disordered" evidence="1">
    <location>
        <begin position="24"/>
        <end position="49"/>
    </location>
</feature>
<evidence type="ECO:0008006" key="4">
    <source>
        <dbReference type="Google" id="ProtNLM"/>
    </source>
</evidence>
<protein>
    <recommendedName>
        <fullName evidence="4">Ubiquitin-like domain-containing protein</fullName>
    </recommendedName>
</protein>
<feature type="compositionally biased region" description="Basic and acidic residues" evidence="1">
    <location>
        <begin position="113"/>
        <end position="123"/>
    </location>
</feature>
<feature type="region of interest" description="Disordered" evidence="1">
    <location>
        <begin position="626"/>
        <end position="651"/>
    </location>
</feature>
<reference evidence="2 3" key="1">
    <citation type="submission" date="2021-02" db="EMBL/GenBank/DDBJ databases">
        <title>Leishmania (Mundinia) orientalis Genome sequencing and assembly.</title>
        <authorList>
            <person name="Almutairi H."/>
            <person name="Gatherer D."/>
        </authorList>
    </citation>
    <scope>NUCLEOTIDE SEQUENCE [LARGE SCALE GENOMIC DNA]</scope>
    <source>
        <strain evidence="2">LSCM4</strain>
    </source>
</reference>
<feature type="region of interest" description="Disordered" evidence="1">
    <location>
        <begin position="333"/>
        <end position="352"/>
    </location>
</feature>
<accession>A0A836HJZ3</accession>
<feature type="compositionally biased region" description="Polar residues" evidence="1">
    <location>
        <begin position="210"/>
        <end position="230"/>
    </location>
</feature>
<gene>
    <name evidence="2" type="ORF">LSCM4_08067</name>
</gene>
<comment type="caution">
    <text evidence="2">The sequence shown here is derived from an EMBL/GenBank/DDBJ whole genome shotgun (WGS) entry which is preliminary data.</text>
</comment>
<feature type="compositionally biased region" description="Low complexity" evidence="1">
    <location>
        <begin position="889"/>
        <end position="913"/>
    </location>
</feature>
<feature type="region of interest" description="Disordered" evidence="1">
    <location>
        <begin position="875"/>
        <end position="927"/>
    </location>
</feature>
<dbReference type="Proteomes" id="UP000674143">
    <property type="component" value="Chromosome 5"/>
</dbReference>
<feature type="region of interest" description="Disordered" evidence="1">
    <location>
        <begin position="665"/>
        <end position="692"/>
    </location>
</feature>
<dbReference type="CDD" id="cd17039">
    <property type="entry name" value="Ubl_ubiquitin_like"/>
    <property type="match status" value="1"/>
</dbReference>
<name>A0A836HJZ3_9TRYP</name>
<sequence length="957" mass="99822">MESSVAVHSRSVAKPKKLAALVATSATSSSRTSSPFPAAQTLTPSRAFTSEHIRKIRAILRHGSPRTRGFHSISPMAPDASRAPPVELQGPPRYLRARGLTPSPSAAAASRCKFREQQQPERDKRRRRSSSHRRDDRRRSSHDRHEKGEQGVAQAAPPPQAQPSDAISNGFQPQKMDAKTAPPHLVASSQPSVLPPSLPPDHQSHCPSDGQHSNTAQQEEQRQDCASQSEEWCGAVAVAQDKERPARAPPPRSRSPASRRASSLYSHSGPAVEGMVLAVPQLSPAQATADNNRHPLEPASVSFSVSARPPRGWRTGEGSSHAAPLQPAVGKQHQRHSHLDHSQRLPQAGASGRFDVPGNDATAEAAPSAARRAAALRSSTPLVGASPIACSYVTQFFSSYLPGESTVMLGAPHRRCPTPSCASPSPPLSSSQVVGLNAGAAAPTSMPVAGIVVAVVAAAAPSLPEREALERYEDMLRYWHGGSSSGGSVGEPRHSGGDAQEMTSQRYTDEDLCDTFNLVVHIRLANAAAATVSDIKGEVERRTGLPAAQQCLVYDAMSLQNCLPIHLLLLALGEDNNRCEASERGVRYHSDGGVGGGRDAAMGGRASNNCLRLVCVPLSSHSAATMAQQTRPIGPPPRAVASLTAANDGRGDSETAALRSLRLMPHASPKTRAASVAAAASRTSPPQRPGARPFTLSHGTTAAASAISLASKATASASPLTAASNMEQVVSEHINRLRRLYLGDAEISDEWSRGGSASAVTGMRRAPEHADPLSTAASAVGAKHNRIRFGLPSVAKLVPSHYTPPRPAYRSAVMNGSNSDPTILLGSLPRGAVLSEALIAALPAPPVRRPAPLPPNEVASVIAGSGGTCVPHTSIGALSCKPSERETQPRPQATQPAQTTASSHVGANDSDGNSGSGDGGVDASWISSLSTSSSPAVAAAGAMSMMMSLPPSGAYRR</sequence>
<dbReference type="EMBL" id="JAFHLR010000005">
    <property type="protein sequence ID" value="KAG5487622.1"/>
    <property type="molecule type" value="Genomic_DNA"/>
</dbReference>
<feature type="region of interest" description="Disordered" evidence="1">
    <location>
        <begin position="61"/>
        <end position="266"/>
    </location>
</feature>
<dbReference type="AlphaFoldDB" id="A0A836HJZ3"/>
<organism evidence="2 3">
    <name type="scientific">Leishmania orientalis</name>
    <dbReference type="NCBI Taxonomy" id="2249476"/>
    <lineage>
        <taxon>Eukaryota</taxon>
        <taxon>Discoba</taxon>
        <taxon>Euglenozoa</taxon>
        <taxon>Kinetoplastea</taxon>
        <taxon>Metakinetoplastina</taxon>
        <taxon>Trypanosomatida</taxon>
        <taxon>Trypanosomatidae</taxon>
        <taxon>Leishmaniinae</taxon>
        <taxon>Leishmania</taxon>
    </lineage>
</organism>
<feature type="compositionally biased region" description="Low complexity" evidence="1">
    <location>
        <begin position="254"/>
        <end position="263"/>
    </location>
</feature>
<feature type="compositionally biased region" description="Low complexity" evidence="1">
    <location>
        <begin position="24"/>
        <end position="39"/>
    </location>
</feature>
<dbReference type="GeneID" id="92363877"/>